<evidence type="ECO:0000256" key="4">
    <source>
        <dbReference type="ARBA" id="ARBA00022989"/>
    </source>
</evidence>
<keyword evidence="18" id="KW-1185">Reference proteome</keyword>
<dbReference type="SUPFAM" id="SSF90112">
    <property type="entry name" value="Neurotransmitter-gated ion-channel transmembrane pore"/>
    <property type="match status" value="1"/>
</dbReference>
<accession>A0ABY7DGH2</accession>
<feature type="transmembrane region" description="Helical" evidence="14">
    <location>
        <begin position="292"/>
        <end position="314"/>
    </location>
</feature>
<keyword evidence="5" id="KW-0770">Synapse</keyword>
<name>A0ABY7DGH2_MYAAR</name>
<dbReference type="SUPFAM" id="SSF63712">
    <property type="entry name" value="Nicotinic receptor ligand binding domain-like"/>
    <property type="match status" value="1"/>
</dbReference>
<evidence type="ECO:0000256" key="8">
    <source>
        <dbReference type="ARBA" id="ARBA00023157"/>
    </source>
</evidence>
<comment type="similarity">
    <text evidence="14">Belongs to the ligand-gated ion channel (TC 1.A.9) family.</text>
</comment>
<keyword evidence="1 14" id="KW-0813">Transport</keyword>
<keyword evidence="6 14" id="KW-0406">Ion transport</keyword>
<evidence type="ECO:0000256" key="11">
    <source>
        <dbReference type="ARBA" id="ARBA00023286"/>
    </source>
</evidence>
<feature type="transmembrane region" description="Helical" evidence="14">
    <location>
        <begin position="225"/>
        <end position="248"/>
    </location>
</feature>
<evidence type="ECO:0000256" key="13">
    <source>
        <dbReference type="ARBA" id="ARBA00034099"/>
    </source>
</evidence>
<dbReference type="PANTHER" id="PTHR18945">
    <property type="entry name" value="NEUROTRANSMITTER GATED ION CHANNEL"/>
    <property type="match status" value="1"/>
</dbReference>
<evidence type="ECO:0000259" key="15">
    <source>
        <dbReference type="Pfam" id="PF02931"/>
    </source>
</evidence>
<proteinExistence type="inferred from homology"/>
<dbReference type="InterPro" id="IPR036719">
    <property type="entry name" value="Neuro-gated_channel_TM_sf"/>
</dbReference>
<keyword evidence="7 14" id="KW-0472">Membrane</keyword>
<keyword evidence="9" id="KW-0675">Receptor</keyword>
<comment type="subcellular location">
    <subcellularLocation>
        <location evidence="13">Synaptic cell membrane</location>
        <topology evidence="13">Multi-pass membrane protein</topology>
    </subcellularLocation>
</comment>
<keyword evidence="4 14" id="KW-1133">Transmembrane helix</keyword>
<evidence type="ECO:0000256" key="10">
    <source>
        <dbReference type="ARBA" id="ARBA00023180"/>
    </source>
</evidence>
<gene>
    <name evidence="17" type="ORF">MAR_029068</name>
</gene>
<dbReference type="Proteomes" id="UP001164746">
    <property type="component" value="Chromosome 2"/>
</dbReference>
<evidence type="ECO:0000256" key="1">
    <source>
        <dbReference type="ARBA" id="ARBA00022448"/>
    </source>
</evidence>
<keyword evidence="11" id="KW-1071">Ligand-gated ion channel</keyword>
<dbReference type="InterPro" id="IPR038050">
    <property type="entry name" value="Neuro_actylchol_rec"/>
</dbReference>
<evidence type="ECO:0000256" key="3">
    <source>
        <dbReference type="ARBA" id="ARBA00022692"/>
    </source>
</evidence>
<sequence>MAVSVRDEGYDERWPSDFSAEGVLIKNLLEGYNKRAGKYARPVFNHTHAVPVRLMLQLIQIIDLDEKNQVLKLNLWTNYYWIDEFLRWNPDDYAGVSEIRIPSDLIWTPDIKLYNYADTRKDERRDALCVLSIYMSSCEINVNTFPFDKQTCHLKFGSWTYDGSKLNLSFYGEKEQMITDDYFVPNKAWTVLETPGKRTVEMYTCCPNPYIDITYTVVFRRSATFYTYILIVPCVLLTTLTLVLYWIPPESPTKMALGMSIFMAFFVLLLLFEGNMPPASEDVPILGTYYCLNMILITTSTFLNVFVVNLSFYGSRAAIPKLMKTVMFEYVARILCMDNLVRPFLEADKKRLIPVAIPGLGLVNGGNGKFQKNWKGSTELLSNRKDELQIDPQLAEIDSKLADVKEFIAAYFERLDDKDRREKLAKEWKAVGLIFDRLFFWIYLVTILTSLSV</sequence>
<dbReference type="PROSITE" id="PS00236">
    <property type="entry name" value="NEUROTR_ION_CHANNEL"/>
    <property type="match status" value="1"/>
</dbReference>
<keyword evidence="12 14" id="KW-0407">Ion channel</keyword>
<dbReference type="InterPro" id="IPR036734">
    <property type="entry name" value="Neur_chan_lig-bd_sf"/>
</dbReference>
<evidence type="ECO:0000256" key="7">
    <source>
        <dbReference type="ARBA" id="ARBA00023136"/>
    </source>
</evidence>
<keyword evidence="2" id="KW-1003">Cell membrane</keyword>
<dbReference type="InterPro" id="IPR018000">
    <property type="entry name" value="Neurotransmitter_ion_chnl_CS"/>
</dbReference>
<dbReference type="InterPro" id="IPR002394">
    <property type="entry name" value="Nicotinic_acetylcholine_rcpt"/>
</dbReference>
<evidence type="ECO:0000259" key="16">
    <source>
        <dbReference type="Pfam" id="PF02932"/>
    </source>
</evidence>
<protein>
    <submittedName>
        <fullName evidence="17">ACH10-like protein</fullName>
    </submittedName>
</protein>
<dbReference type="InterPro" id="IPR006201">
    <property type="entry name" value="Neur_channel"/>
</dbReference>
<keyword evidence="3 14" id="KW-0812">Transmembrane</keyword>
<evidence type="ECO:0000313" key="18">
    <source>
        <dbReference type="Proteomes" id="UP001164746"/>
    </source>
</evidence>
<dbReference type="EMBL" id="CP111013">
    <property type="protein sequence ID" value="WAQ96378.1"/>
    <property type="molecule type" value="Genomic_DNA"/>
</dbReference>
<feature type="domain" description="Neurotransmitter-gated ion-channel transmembrane" evidence="16">
    <location>
        <begin position="230"/>
        <end position="448"/>
    </location>
</feature>
<dbReference type="CDD" id="cd19051">
    <property type="entry name" value="LGIC_TM_cation"/>
    <property type="match status" value="1"/>
</dbReference>
<organism evidence="17 18">
    <name type="scientific">Mya arenaria</name>
    <name type="common">Soft-shell clam</name>
    <dbReference type="NCBI Taxonomy" id="6604"/>
    <lineage>
        <taxon>Eukaryota</taxon>
        <taxon>Metazoa</taxon>
        <taxon>Spiralia</taxon>
        <taxon>Lophotrochozoa</taxon>
        <taxon>Mollusca</taxon>
        <taxon>Bivalvia</taxon>
        <taxon>Autobranchia</taxon>
        <taxon>Heteroconchia</taxon>
        <taxon>Euheterodonta</taxon>
        <taxon>Imparidentia</taxon>
        <taxon>Neoheterodontei</taxon>
        <taxon>Myida</taxon>
        <taxon>Myoidea</taxon>
        <taxon>Myidae</taxon>
        <taxon>Mya</taxon>
    </lineage>
</organism>
<dbReference type="InterPro" id="IPR006029">
    <property type="entry name" value="Neurotrans-gated_channel_TM"/>
</dbReference>
<dbReference type="PRINTS" id="PR00254">
    <property type="entry name" value="NICOTINICR"/>
</dbReference>
<dbReference type="Pfam" id="PF02932">
    <property type="entry name" value="Neur_chan_memb"/>
    <property type="match status" value="1"/>
</dbReference>
<evidence type="ECO:0000256" key="5">
    <source>
        <dbReference type="ARBA" id="ARBA00023018"/>
    </source>
</evidence>
<feature type="domain" description="Neurotransmitter-gated ion-channel ligand-binding" evidence="15">
    <location>
        <begin position="24"/>
        <end position="222"/>
    </location>
</feature>
<evidence type="ECO:0000256" key="6">
    <source>
        <dbReference type="ARBA" id="ARBA00023065"/>
    </source>
</evidence>
<evidence type="ECO:0000256" key="2">
    <source>
        <dbReference type="ARBA" id="ARBA00022475"/>
    </source>
</evidence>
<dbReference type="InterPro" id="IPR006202">
    <property type="entry name" value="Neur_chan_lig-bd"/>
</dbReference>
<keyword evidence="10" id="KW-0325">Glycoprotein</keyword>
<keyword evidence="8" id="KW-1015">Disulfide bond</keyword>
<evidence type="ECO:0000256" key="14">
    <source>
        <dbReference type="RuleBase" id="RU000687"/>
    </source>
</evidence>
<dbReference type="Gene3D" id="2.70.170.10">
    <property type="entry name" value="Neurotransmitter-gated ion-channel ligand-binding domain"/>
    <property type="match status" value="1"/>
</dbReference>
<dbReference type="Gene3D" id="1.20.58.390">
    <property type="entry name" value="Neurotransmitter-gated ion-channel transmembrane domain"/>
    <property type="match status" value="1"/>
</dbReference>
<evidence type="ECO:0000256" key="12">
    <source>
        <dbReference type="ARBA" id="ARBA00023303"/>
    </source>
</evidence>
<feature type="transmembrane region" description="Helical" evidence="14">
    <location>
        <begin position="430"/>
        <end position="451"/>
    </location>
</feature>
<evidence type="ECO:0000256" key="9">
    <source>
        <dbReference type="ARBA" id="ARBA00023170"/>
    </source>
</evidence>
<evidence type="ECO:0000313" key="17">
    <source>
        <dbReference type="EMBL" id="WAQ96378.1"/>
    </source>
</evidence>
<feature type="transmembrane region" description="Helical" evidence="14">
    <location>
        <begin position="255"/>
        <end position="272"/>
    </location>
</feature>
<dbReference type="PRINTS" id="PR00252">
    <property type="entry name" value="NRIONCHANNEL"/>
</dbReference>
<dbReference type="Pfam" id="PF02931">
    <property type="entry name" value="Neur_chan_LBD"/>
    <property type="match status" value="1"/>
</dbReference>
<reference evidence="17" key="1">
    <citation type="submission" date="2022-11" db="EMBL/GenBank/DDBJ databases">
        <title>Centuries of genome instability and evolution in soft-shell clam transmissible cancer (bioRxiv).</title>
        <authorList>
            <person name="Hart S.F.M."/>
            <person name="Yonemitsu M.A."/>
            <person name="Giersch R.M."/>
            <person name="Beal B.F."/>
            <person name="Arriagada G."/>
            <person name="Davis B.W."/>
            <person name="Ostrander E.A."/>
            <person name="Goff S.P."/>
            <person name="Metzger M.J."/>
        </authorList>
    </citation>
    <scope>NUCLEOTIDE SEQUENCE</scope>
    <source>
        <strain evidence="17">MELC-2E11</strain>
        <tissue evidence="17">Siphon/mantle</tissue>
    </source>
</reference>
<feature type="non-terminal residue" evidence="17">
    <location>
        <position position="1"/>
    </location>
</feature>